<sequence>MSFSEISEGKLQARFLIVRLPDRSTGDSNDSRTRSLGTKPITMSKVIVKGRVAVVVDIYIYLLLWFAYDLHVFRPQNDTPTMINYAPHLTIAYLEARQIFSQHVSQIIRLIPKKKFIEFEWTIGPIPKTVKNGRFYGQEIFTRYQTKIKTNGIFYTDSNGRQLLQRKRNFNIDYNYQETDSIPSNMYPVNTVGILKDDDDSLAIMIDRSQSGGSIVDGTFDLLLHRRDFYDDRKGVDEPLNELGNDGRG</sequence>
<protein>
    <submittedName>
        <fullName evidence="2">Glycosyl hydrolase family 38 C-terminal domain-containing protein</fullName>
    </submittedName>
</protein>
<accession>A0AC34Q8K1</accession>
<proteinExistence type="predicted"/>
<evidence type="ECO:0000313" key="1">
    <source>
        <dbReference type="Proteomes" id="UP000887576"/>
    </source>
</evidence>
<dbReference type="Proteomes" id="UP000887576">
    <property type="component" value="Unplaced"/>
</dbReference>
<organism evidence="1 2">
    <name type="scientific">Panagrolaimus sp. JU765</name>
    <dbReference type="NCBI Taxonomy" id="591449"/>
    <lineage>
        <taxon>Eukaryota</taxon>
        <taxon>Metazoa</taxon>
        <taxon>Ecdysozoa</taxon>
        <taxon>Nematoda</taxon>
        <taxon>Chromadorea</taxon>
        <taxon>Rhabditida</taxon>
        <taxon>Tylenchina</taxon>
        <taxon>Panagrolaimomorpha</taxon>
        <taxon>Panagrolaimoidea</taxon>
        <taxon>Panagrolaimidae</taxon>
        <taxon>Panagrolaimus</taxon>
    </lineage>
</organism>
<name>A0AC34Q8K1_9BILA</name>
<evidence type="ECO:0000313" key="2">
    <source>
        <dbReference type="WBParaSite" id="JU765_v2.g139.t1"/>
    </source>
</evidence>
<reference evidence="2" key="1">
    <citation type="submission" date="2022-11" db="UniProtKB">
        <authorList>
            <consortium name="WormBaseParasite"/>
        </authorList>
    </citation>
    <scope>IDENTIFICATION</scope>
</reference>
<dbReference type="WBParaSite" id="JU765_v2.g139.t1">
    <property type="protein sequence ID" value="JU765_v2.g139.t1"/>
    <property type="gene ID" value="JU765_v2.g139"/>
</dbReference>